<dbReference type="OrthoDB" id="540503at2759"/>
<comment type="caution">
    <text evidence="3">The sequence shown here is derived from an EMBL/GenBank/DDBJ whole genome shotgun (WGS) entry which is preliminary data.</text>
</comment>
<organism evidence="3 4">
    <name type="scientific">Thalassiosira oceanica</name>
    <name type="common">Marine diatom</name>
    <dbReference type="NCBI Taxonomy" id="159749"/>
    <lineage>
        <taxon>Eukaryota</taxon>
        <taxon>Sar</taxon>
        <taxon>Stramenopiles</taxon>
        <taxon>Ochrophyta</taxon>
        <taxon>Bacillariophyta</taxon>
        <taxon>Coscinodiscophyceae</taxon>
        <taxon>Thalassiosirophycidae</taxon>
        <taxon>Thalassiosirales</taxon>
        <taxon>Thalassiosiraceae</taxon>
        <taxon>Thalassiosira</taxon>
    </lineage>
</organism>
<gene>
    <name evidence="3" type="ORF">THAOC_29231</name>
</gene>
<dbReference type="InterPro" id="IPR029044">
    <property type="entry name" value="Nucleotide-diphossugar_trans"/>
</dbReference>
<dbReference type="SUPFAM" id="SSF53448">
    <property type="entry name" value="Nucleotide-diphospho-sugar transferases"/>
    <property type="match status" value="1"/>
</dbReference>
<reference evidence="3 4" key="1">
    <citation type="journal article" date="2012" name="Genome Biol.">
        <title>Genome and low-iron response of an oceanic diatom adapted to chronic iron limitation.</title>
        <authorList>
            <person name="Lommer M."/>
            <person name="Specht M."/>
            <person name="Roy A.S."/>
            <person name="Kraemer L."/>
            <person name="Andreson R."/>
            <person name="Gutowska M.A."/>
            <person name="Wolf J."/>
            <person name="Bergner S.V."/>
            <person name="Schilhabel M.B."/>
            <person name="Klostermeier U.C."/>
            <person name="Beiko R.G."/>
            <person name="Rosenstiel P."/>
            <person name="Hippler M."/>
            <person name="Laroche J."/>
        </authorList>
    </citation>
    <scope>NUCLEOTIDE SEQUENCE [LARGE SCALE GENOMIC DNA]</scope>
    <source>
        <strain evidence="3 4">CCMP1005</strain>
    </source>
</reference>
<evidence type="ECO:0000256" key="1">
    <source>
        <dbReference type="ARBA" id="ARBA00007033"/>
    </source>
</evidence>
<evidence type="ECO:0000259" key="2">
    <source>
        <dbReference type="Pfam" id="PF03407"/>
    </source>
</evidence>
<sequence>MATVSFYVGFHSTPPATNDGGLISASSVTYDFDYLQQLLRRCGSASNSTHLASKSKPPAILTGAARVPKDELMKRFSFGVPLLDRPTGQDALLLFQSSEACPGDKCPDAEMSPPLIGNVTDALENCDTLNVQWTHNPTPTTLCQVYIPQDGLPTYHVSRWLRLAAEGPLDRSKNLRHVAVMTNPRGINRHNVPRMPLIRKHWQSLLIFLEHLDDVLDDVRKIIDERLAKLTAISNRHQPIIAMTVNKGQSQLLANFLCAARSKNLDVSRILVFVTDAESEAIVQNLISDDHSSPMVYFDRYNFESVPLGGDNETYGDATFTAMMWVKILSVLYISLLGHDIMFQDVDIVWEDDPLPLFYCDDLVRYDAIFQHDGSTESRYKPYSANTGFYFLRANERTHYLLVSLLYNGDIVKKTTSHQQTINQLLLEHSSMFGLKVKTLDRHEEIGRLFPGMHESNQLPFVQITCITDCSASRIETSRRVSGKPAVLELYRDLGITYFDLQYKQDHDAIRRILNGEVKPKLFHMVRRKPHVDECWFGLAHRISSQYWTPGFKEKVQFMKQFGMWYLTGECMGDEMSALMSNCCSKKPLVTCFFRDKPSVINCNGSPLFDKNAKPFWVE</sequence>
<dbReference type="EMBL" id="AGNL01041401">
    <property type="protein sequence ID" value="EJK51588.1"/>
    <property type="molecule type" value="Genomic_DNA"/>
</dbReference>
<name>K0RD16_THAOC</name>
<dbReference type="InterPro" id="IPR005069">
    <property type="entry name" value="Nucl-diP-sugar_transferase"/>
</dbReference>
<dbReference type="AlphaFoldDB" id="K0RD16"/>
<evidence type="ECO:0000313" key="3">
    <source>
        <dbReference type="EMBL" id="EJK51588.1"/>
    </source>
</evidence>
<dbReference type="InterPro" id="IPR052636">
    <property type="entry name" value="UDP-D-xylose:L-fucose_XylT"/>
</dbReference>
<dbReference type="PANTHER" id="PTHR47032">
    <property type="entry name" value="UDP-D-XYLOSE:L-FUCOSE ALPHA-1,3-D-XYLOSYLTRANSFERASE-RELATED"/>
    <property type="match status" value="1"/>
</dbReference>
<protein>
    <recommendedName>
        <fullName evidence="2">Nucleotide-diphospho-sugar transferase domain-containing protein</fullName>
    </recommendedName>
</protein>
<dbReference type="Proteomes" id="UP000266841">
    <property type="component" value="Unassembled WGS sequence"/>
</dbReference>
<dbReference type="GO" id="GO:0005794">
    <property type="term" value="C:Golgi apparatus"/>
    <property type="evidence" value="ECO:0007669"/>
    <property type="project" value="TreeGrafter"/>
</dbReference>
<dbReference type="eggNOG" id="ENOG502RWXG">
    <property type="taxonomic scope" value="Eukaryota"/>
</dbReference>
<dbReference type="Pfam" id="PF03407">
    <property type="entry name" value="Nucleotid_trans"/>
    <property type="match status" value="1"/>
</dbReference>
<dbReference type="GO" id="GO:0016757">
    <property type="term" value="F:glycosyltransferase activity"/>
    <property type="evidence" value="ECO:0007669"/>
    <property type="project" value="TreeGrafter"/>
</dbReference>
<keyword evidence="4" id="KW-1185">Reference proteome</keyword>
<proteinExistence type="inferred from homology"/>
<evidence type="ECO:0000313" key="4">
    <source>
        <dbReference type="Proteomes" id="UP000266841"/>
    </source>
</evidence>
<feature type="domain" description="Nucleotide-diphospho-sugar transferase" evidence="2">
    <location>
        <begin position="269"/>
        <end position="468"/>
    </location>
</feature>
<accession>K0RD16</accession>
<dbReference type="PANTHER" id="PTHR47032:SF1">
    <property type="entry name" value="UDP-D-XYLOSE:L-FUCOSE ALPHA-1,3-D-XYLOSYLTRANSFERASE-RELATED"/>
    <property type="match status" value="1"/>
</dbReference>
<comment type="similarity">
    <text evidence="1">Belongs to the glycosyltransferase 77 family.</text>
</comment>